<name>A0A2J6SD47_HYAVF</name>
<evidence type="ECO:0000313" key="2">
    <source>
        <dbReference type="EMBL" id="PMD48679.1"/>
    </source>
</evidence>
<dbReference type="Proteomes" id="UP000235786">
    <property type="component" value="Unassembled WGS sequence"/>
</dbReference>
<sequence>MSGVQCPICSRHWLVASPAVFNHLVTEHSDDERFVSASVEFAKTCAAAPRKRSRRGGKQRHITSVMGKIAESLLAATELDKEQVKAIIKGGQKEPKKRYSDKKTADQKGDEDDAKEDGDWEEEEVGNEENEAWEGDEGDEGDSKETGYV</sequence>
<dbReference type="AlphaFoldDB" id="A0A2J6SD47"/>
<organism evidence="2 3">
    <name type="scientific">Hyaloscypha variabilis (strain UAMH 11265 / GT02V1 / F)</name>
    <name type="common">Meliniomyces variabilis</name>
    <dbReference type="NCBI Taxonomy" id="1149755"/>
    <lineage>
        <taxon>Eukaryota</taxon>
        <taxon>Fungi</taxon>
        <taxon>Dikarya</taxon>
        <taxon>Ascomycota</taxon>
        <taxon>Pezizomycotina</taxon>
        <taxon>Leotiomycetes</taxon>
        <taxon>Helotiales</taxon>
        <taxon>Hyaloscyphaceae</taxon>
        <taxon>Hyaloscypha</taxon>
        <taxon>Hyaloscypha variabilis</taxon>
    </lineage>
</organism>
<keyword evidence="3" id="KW-1185">Reference proteome</keyword>
<dbReference type="EMBL" id="KZ613937">
    <property type="protein sequence ID" value="PMD48679.1"/>
    <property type="molecule type" value="Genomic_DNA"/>
</dbReference>
<feature type="region of interest" description="Disordered" evidence="1">
    <location>
        <begin position="88"/>
        <end position="149"/>
    </location>
</feature>
<proteinExistence type="predicted"/>
<evidence type="ECO:0000256" key="1">
    <source>
        <dbReference type="SAM" id="MobiDB-lite"/>
    </source>
</evidence>
<reference evidence="2 3" key="1">
    <citation type="submission" date="2016-04" db="EMBL/GenBank/DDBJ databases">
        <title>A degradative enzymes factory behind the ericoid mycorrhizal symbiosis.</title>
        <authorList>
            <consortium name="DOE Joint Genome Institute"/>
            <person name="Martino E."/>
            <person name="Morin E."/>
            <person name="Grelet G."/>
            <person name="Kuo A."/>
            <person name="Kohler A."/>
            <person name="Daghino S."/>
            <person name="Barry K."/>
            <person name="Choi C."/>
            <person name="Cichocki N."/>
            <person name="Clum A."/>
            <person name="Copeland A."/>
            <person name="Hainaut M."/>
            <person name="Haridas S."/>
            <person name="Labutti K."/>
            <person name="Lindquist E."/>
            <person name="Lipzen A."/>
            <person name="Khouja H.-R."/>
            <person name="Murat C."/>
            <person name="Ohm R."/>
            <person name="Olson A."/>
            <person name="Spatafora J."/>
            <person name="Veneault-Fourrey C."/>
            <person name="Henrissat B."/>
            <person name="Grigoriev I."/>
            <person name="Martin F."/>
            <person name="Perotto S."/>
        </authorList>
    </citation>
    <scope>NUCLEOTIDE SEQUENCE [LARGE SCALE GENOMIC DNA]</scope>
    <source>
        <strain evidence="2 3">F</strain>
    </source>
</reference>
<evidence type="ECO:0000313" key="3">
    <source>
        <dbReference type="Proteomes" id="UP000235786"/>
    </source>
</evidence>
<gene>
    <name evidence="2" type="ORF">L207DRAFT_505722</name>
</gene>
<feature type="compositionally biased region" description="Acidic residues" evidence="1">
    <location>
        <begin position="109"/>
        <end position="140"/>
    </location>
</feature>
<protein>
    <submittedName>
        <fullName evidence="2">Uncharacterized protein</fullName>
    </submittedName>
</protein>
<accession>A0A2J6SD47</accession>
<feature type="compositionally biased region" description="Basic and acidic residues" evidence="1">
    <location>
        <begin position="91"/>
        <end position="108"/>
    </location>
</feature>